<evidence type="ECO:0000313" key="2">
    <source>
        <dbReference type="Proteomes" id="UP000476837"/>
    </source>
</evidence>
<sequence>MQNPPMPKSTINPWAAWELWKGKALPQDNAVMLAAAFVYAAERGWILDGPLIQGEGIPIDTKDGVEKLRARSAFLFLTAAMPPEADDAPGRAVVLRAITLAPREWRYRAANLLRNMSEVPPVRMRIGTRMLDTETAEPVAEHRSSWGMRRLYRAPRGGFFEAVSDRMVLTPWDTLAAWRASLPYDGEVTCFEQADGTLGVRLHPDLAEQAKQAAKAAGKPLNRWLADIVADGDVEAAEAPVAPRTAPVIRVPIAAARKQALADRAAAAGVAVTPFVAGLVAATLDKA</sequence>
<comment type="caution">
    <text evidence="1">The sequence shown here is derived from an EMBL/GenBank/DDBJ whole genome shotgun (WGS) entry which is preliminary data.</text>
</comment>
<dbReference type="AlphaFoldDB" id="A0A6L3B1J0"/>
<evidence type="ECO:0000313" key="1">
    <source>
        <dbReference type="EMBL" id="KAA0686184.1"/>
    </source>
</evidence>
<proteinExistence type="predicted"/>
<dbReference type="InterPro" id="IPR008651">
    <property type="entry name" value="Uncharacterised_HicB"/>
</dbReference>
<dbReference type="Proteomes" id="UP000476837">
    <property type="component" value="Unassembled WGS sequence"/>
</dbReference>
<accession>A0A6L3B1J0</accession>
<dbReference type="Pfam" id="PF05534">
    <property type="entry name" value="HicB"/>
    <property type="match status" value="1"/>
</dbReference>
<dbReference type="EMBL" id="QOKV01000005">
    <property type="protein sequence ID" value="KAA0686184.1"/>
    <property type="molecule type" value="Genomic_DNA"/>
</dbReference>
<reference evidence="1 2" key="1">
    <citation type="submission" date="2018-07" db="EMBL/GenBank/DDBJ databases">
        <title>Genome sequence of Roseomonas fauriae ATCC 49958.</title>
        <authorList>
            <person name="Sant'Anna F.H."/>
            <person name="Baldani J.I."/>
            <person name="Zilli J.E."/>
            <person name="Reis V.M."/>
            <person name="Hartmann A."/>
            <person name="Cruz L."/>
            <person name="de Souza E.M."/>
            <person name="de Oliveira Pedrosa F."/>
            <person name="Passaglia L.M.P."/>
        </authorList>
    </citation>
    <scope>NUCLEOTIDE SEQUENCE [LARGE SCALE GENOMIC DNA]</scope>
    <source>
        <strain evidence="1 2">ATCC 49958</strain>
    </source>
</reference>
<protein>
    <submittedName>
        <fullName evidence="1">Toxin-antitoxin system HicB family antitoxin</fullName>
    </submittedName>
</protein>
<name>A0A6L3B1J0_AZOBR</name>
<gene>
    <name evidence="1" type="ORF">DS837_10830</name>
</gene>
<organism evidence="1 2">
    <name type="scientific">Azospirillum brasilense</name>
    <dbReference type="NCBI Taxonomy" id="192"/>
    <lineage>
        <taxon>Bacteria</taxon>
        <taxon>Pseudomonadati</taxon>
        <taxon>Pseudomonadota</taxon>
        <taxon>Alphaproteobacteria</taxon>
        <taxon>Rhodospirillales</taxon>
        <taxon>Azospirillaceae</taxon>
        <taxon>Azospirillum</taxon>
    </lineage>
</organism>